<dbReference type="EMBL" id="JYDW01001125">
    <property type="protein sequence ID" value="KRZ47228.1"/>
    <property type="molecule type" value="Genomic_DNA"/>
</dbReference>
<accession>A0A0V1KJT3</accession>
<evidence type="ECO:0000256" key="1">
    <source>
        <dbReference type="SAM" id="MobiDB-lite"/>
    </source>
</evidence>
<gene>
    <name evidence="2" type="ORF">T02_4383</name>
</gene>
<reference evidence="2 3" key="1">
    <citation type="submission" date="2015-05" db="EMBL/GenBank/DDBJ databases">
        <title>Evolution of Trichinella species and genotypes.</title>
        <authorList>
            <person name="Korhonen P.K."/>
            <person name="Edoardo P."/>
            <person name="Giuseppe L.R."/>
            <person name="Gasser R.B."/>
        </authorList>
    </citation>
    <scope>NUCLEOTIDE SEQUENCE [LARGE SCALE GENOMIC DNA]</scope>
    <source>
        <strain evidence="2">ISS10</strain>
    </source>
</reference>
<proteinExistence type="predicted"/>
<sequence>MEGRQQVSGTHKMNLTMNIGGSHLGSRTPPKVVCTGESVDYRS</sequence>
<comment type="caution">
    <text evidence="2">The sequence shown here is derived from an EMBL/GenBank/DDBJ whole genome shotgun (WGS) entry which is preliminary data.</text>
</comment>
<feature type="region of interest" description="Disordered" evidence="1">
    <location>
        <begin position="1"/>
        <end position="43"/>
    </location>
</feature>
<dbReference type="AlphaFoldDB" id="A0A0V1KJT3"/>
<evidence type="ECO:0000313" key="3">
    <source>
        <dbReference type="Proteomes" id="UP000054721"/>
    </source>
</evidence>
<protein>
    <submittedName>
        <fullName evidence="2">Uncharacterized protein</fullName>
    </submittedName>
</protein>
<name>A0A0V1KJT3_9BILA</name>
<evidence type="ECO:0000313" key="2">
    <source>
        <dbReference type="EMBL" id="KRZ47228.1"/>
    </source>
</evidence>
<feature type="compositionally biased region" description="Polar residues" evidence="1">
    <location>
        <begin position="1"/>
        <end position="19"/>
    </location>
</feature>
<dbReference type="Proteomes" id="UP000054721">
    <property type="component" value="Unassembled WGS sequence"/>
</dbReference>
<keyword evidence="3" id="KW-1185">Reference proteome</keyword>
<organism evidence="2 3">
    <name type="scientific">Trichinella nativa</name>
    <dbReference type="NCBI Taxonomy" id="6335"/>
    <lineage>
        <taxon>Eukaryota</taxon>
        <taxon>Metazoa</taxon>
        <taxon>Ecdysozoa</taxon>
        <taxon>Nematoda</taxon>
        <taxon>Enoplea</taxon>
        <taxon>Dorylaimia</taxon>
        <taxon>Trichinellida</taxon>
        <taxon>Trichinellidae</taxon>
        <taxon>Trichinella</taxon>
    </lineage>
</organism>